<dbReference type="RefSeq" id="WP_107817621.1">
    <property type="nucleotide sequence ID" value="NZ_QAOH01000015.1"/>
</dbReference>
<reference evidence="1 2" key="1">
    <citation type="submission" date="2018-04" db="EMBL/GenBank/DDBJ databases">
        <title>Genomic Encyclopedia of Archaeal and Bacterial Type Strains, Phase II (KMG-II): from individual species to whole genera.</title>
        <authorList>
            <person name="Goeker M."/>
        </authorList>
    </citation>
    <scope>NUCLEOTIDE SEQUENCE [LARGE SCALE GENOMIC DNA]</scope>
    <source>
        <strain evidence="1 2">DSM 100434</strain>
    </source>
</reference>
<name>A0A2T5H9W1_9RHOB</name>
<evidence type="ECO:0000313" key="2">
    <source>
        <dbReference type="Proteomes" id="UP000244077"/>
    </source>
</evidence>
<dbReference type="EMBL" id="QAOH01000015">
    <property type="protein sequence ID" value="PTQ68356.1"/>
    <property type="molecule type" value="Genomic_DNA"/>
</dbReference>
<evidence type="ECO:0000313" key="1">
    <source>
        <dbReference type="EMBL" id="PTQ68356.1"/>
    </source>
</evidence>
<dbReference type="Proteomes" id="UP000244077">
    <property type="component" value="Unassembled WGS sequence"/>
</dbReference>
<comment type="caution">
    <text evidence="1">The sequence shown here is derived from an EMBL/GenBank/DDBJ whole genome shotgun (WGS) entry which is preliminary data.</text>
</comment>
<sequence>MPRFHTPIGIAAYHDLLRLAQDEQVGEIIGTPTRVTVKGRVFWYDKFRVGSDMAQRYIGPDSPELRDRLARLDALKEAREARRRERTRLVRLLRAEGYTPIDQTTGSLLSAFGVDSGWGQDRIIS</sequence>
<accession>A0A2T5H9W1</accession>
<dbReference type="OrthoDB" id="5469612at2"/>
<gene>
    <name evidence="1" type="ORF">C8N42_11568</name>
</gene>
<protein>
    <submittedName>
        <fullName evidence="1">Uncharacterized protein</fullName>
    </submittedName>
</protein>
<organism evidence="1 2">
    <name type="scientific">Celeribacter persicus</name>
    <dbReference type="NCBI Taxonomy" id="1651082"/>
    <lineage>
        <taxon>Bacteria</taxon>
        <taxon>Pseudomonadati</taxon>
        <taxon>Pseudomonadota</taxon>
        <taxon>Alphaproteobacteria</taxon>
        <taxon>Rhodobacterales</taxon>
        <taxon>Roseobacteraceae</taxon>
        <taxon>Celeribacter</taxon>
    </lineage>
</organism>
<proteinExistence type="predicted"/>
<keyword evidence="2" id="KW-1185">Reference proteome</keyword>
<dbReference type="AlphaFoldDB" id="A0A2T5H9W1"/>